<feature type="non-terminal residue" evidence="2">
    <location>
        <position position="226"/>
    </location>
</feature>
<dbReference type="AlphaFoldDB" id="A0A6A5SAC2"/>
<feature type="domain" description="DUF7492" evidence="1">
    <location>
        <begin position="8"/>
        <end position="226"/>
    </location>
</feature>
<protein>
    <recommendedName>
        <fullName evidence="1">DUF7492 domain-containing protein</fullName>
    </recommendedName>
</protein>
<proteinExistence type="predicted"/>
<accession>A0A6A5SAC2</accession>
<dbReference type="EMBL" id="ML976135">
    <property type="protein sequence ID" value="KAF1937525.1"/>
    <property type="molecule type" value="Genomic_DNA"/>
</dbReference>
<dbReference type="OrthoDB" id="64281at2759"/>
<name>A0A6A5SAC2_9PLEO</name>
<keyword evidence="3" id="KW-1185">Reference proteome</keyword>
<organism evidence="2 3">
    <name type="scientific">Clathrospora elynae</name>
    <dbReference type="NCBI Taxonomy" id="706981"/>
    <lineage>
        <taxon>Eukaryota</taxon>
        <taxon>Fungi</taxon>
        <taxon>Dikarya</taxon>
        <taxon>Ascomycota</taxon>
        <taxon>Pezizomycotina</taxon>
        <taxon>Dothideomycetes</taxon>
        <taxon>Pleosporomycetidae</taxon>
        <taxon>Pleosporales</taxon>
        <taxon>Diademaceae</taxon>
        <taxon>Clathrospora</taxon>
    </lineage>
</organism>
<dbReference type="Proteomes" id="UP000800038">
    <property type="component" value="Unassembled WGS sequence"/>
</dbReference>
<evidence type="ECO:0000313" key="2">
    <source>
        <dbReference type="EMBL" id="KAF1937525.1"/>
    </source>
</evidence>
<sequence>SLVTLTLTHSWVERLHVVKDGLLIGPPGYPRGNVIRIPSFRVDNMTYRLPPAGQEVNEIWASDLVCKEPQIIYNQTIGSPGLSAQANDTVILLYQENGHVTKIANDPGHANSGIVSVFGKLDSMPADTLQSFTIIENQAQSPYLLETASFDDGACYQDNGTPTAKERKLKQHRAPLSIEGPDLWCGISARLPTNLQPGNIYTLVWIWNFNGIGFVETYTSCIDVVI</sequence>
<dbReference type="Pfam" id="PF24320">
    <property type="entry name" value="DUF7492"/>
    <property type="match status" value="1"/>
</dbReference>
<gene>
    <name evidence="2" type="ORF">EJ02DRAFT_329252</name>
</gene>
<reference evidence="2" key="1">
    <citation type="journal article" date="2020" name="Stud. Mycol.">
        <title>101 Dothideomycetes genomes: a test case for predicting lifestyles and emergence of pathogens.</title>
        <authorList>
            <person name="Haridas S."/>
            <person name="Albert R."/>
            <person name="Binder M."/>
            <person name="Bloem J."/>
            <person name="Labutti K."/>
            <person name="Salamov A."/>
            <person name="Andreopoulos B."/>
            <person name="Baker S."/>
            <person name="Barry K."/>
            <person name="Bills G."/>
            <person name="Bluhm B."/>
            <person name="Cannon C."/>
            <person name="Castanera R."/>
            <person name="Culley D."/>
            <person name="Daum C."/>
            <person name="Ezra D."/>
            <person name="Gonzalez J."/>
            <person name="Henrissat B."/>
            <person name="Kuo A."/>
            <person name="Liang C."/>
            <person name="Lipzen A."/>
            <person name="Lutzoni F."/>
            <person name="Magnuson J."/>
            <person name="Mondo S."/>
            <person name="Nolan M."/>
            <person name="Ohm R."/>
            <person name="Pangilinan J."/>
            <person name="Park H.-J."/>
            <person name="Ramirez L."/>
            <person name="Alfaro M."/>
            <person name="Sun H."/>
            <person name="Tritt A."/>
            <person name="Yoshinaga Y."/>
            <person name="Zwiers L.-H."/>
            <person name="Turgeon B."/>
            <person name="Goodwin S."/>
            <person name="Spatafora J."/>
            <person name="Crous P."/>
            <person name="Grigoriev I."/>
        </authorList>
    </citation>
    <scope>NUCLEOTIDE SEQUENCE</scope>
    <source>
        <strain evidence="2">CBS 161.51</strain>
    </source>
</reference>
<dbReference type="InterPro" id="IPR055915">
    <property type="entry name" value="DUF7492"/>
</dbReference>
<feature type="non-terminal residue" evidence="2">
    <location>
        <position position="1"/>
    </location>
</feature>
<evidence type="ECO:0000313" key="3">
    <source>
        <dbReference type="Proteomes" id="UP000800038"/>
    </source>
</evidence>
<evidence type="ECO:0000259" key="1">
    <source>
        <dbReference type="Pfam" id="PF24320"/>
    </source>
</evidence>